<proteinExistence type="predicted"/>
<dbReference type="Proteomes" id="UP000828251">
    <property type="component" value="Unassembled WGS sequence"/>
</dbReference>
<protein>
    <submittedName>
        <fullName evidence="1">Uncharacterized protein</fullName>
    </submittedName>
</protein>
<organism evidence="1 2">
    <name type="scientific">Gossypium stocksii</name>
    <dbReference type="NCBI Taxonomy" id="47602"/>
    <lineage>
        <taxon>Eukaryota</taxon>
        <taxon>Viridiplantae</taxon>
        <taxon>Streptophyta</taxon>
        <taxon>Embryophyta</taxon>
        <taxon>Tracheophyta</taxon>
        <taxon>Spermatophyta</taxon>
        <taxon>Magnoliopsida</taxon>
        <taxon>eudicotyledons</taxon>
        <taxon>Gunneridae</taxon>
        <taxon>Pentapetalae</taxon>
        <taxon>rosids</taxon>
        <taxon>malvids</taxon>
        <taxon>Malvales</taxon>
        <taxon>Malvaceae</taxon>
        <taxon>Malvoideae</taxon>
        <taxon>Gossypium</taxon>
    </lineage>
</organism>
<evidence type="ECO:0000313" key="1">
    <source>
        <dbReference type="EMBL" id="KAH1063125.1"/>
    </source>
</evidence>
<accession>A0A9D3UVR8</accession>
<reference evidence="1 2" key="1">
    <citation type="journal article" date="2021" name="Plant Biotechnol. J.">
        <title>Multi-omics assisted identification of the key and species-specific regulatory components of drought-tolerant mechanisms in Gossypium stocksii.</title>
        <authorList>
            <person name="Yu D."/>
            <person name="Ke L."/>
            <person name="Zhang D."/>
            <person name="Wu Y."/>
            <person name="Sun Y."/>
            <person name="Mei J."/>
            <person name="Sun J."/>
            <person name="Sun Y."/>
        </authorList>
    </citation>
    <scope>NUCLEOTIDE SEQUENCE [LARGE SCALE GENOMIC DNA]</scope>
    <source>
        <strain evidence="2">cv. E1</strain>
        <tissue evidence="1">Leaf</tissue>
    </source>
</reference>
<feature type="non-terminal residue" evidence="1">
    <location>
        <position position="133"/>
    </location>
</feature>
<gene>
    <name evidence="1" type="ORF">J1N35_028112</name>
</gene>
<sequence length="133" mass="14672">MAEDREVAGSSSTNVSKNFTNKKINIQLDEINYPLWKHPEILPDLDNLSICGEKISDAKHIATILNGLPSEFDLVVTLITSSRQAYDVPILSLMLIDLEARQKSGAMAGLFIVNLITSRSTSHGAQDYQQPTE</sequence>
<evidence type="ECO:0000313" key="2">
    <source>
        <dbReference type="Proteomes" id="UP000828251"/>
    </source>
</evidence>
<name>A0A9D3UVR8_9ROSI</name>
<dbReference type="EMBL" id="JAIQCV010000009">
    <property type="protein sequence ID" value="KAH1063125.1"/>
    <property type="molecule type" value="Genomic_DNA"/>
</dbReference>
<keyword evidence="2" id="KW-1185">Reference proteome</keyword>
<dbReference type="AlphaFoldDB" id="A0A9D3UVR8"/>
<comment type="caution">
    <text evidence="1">The sequence shown here is derived from an EMBL/GenBank/DDBJ whole genome shotgun (WGS) entry which is preliminary data.</text>
</comment>
<dbReference type="OrthoDB" id="1002354at2759"/>